<dbReference type="GO" id="GO:0050660">
    <property type="term" value="F:flavin adenine dinucleotide binding"/>
    <property type="evidence" value="ECO:0007669"/>
    <property type="project" value="InterPro"/>
</dbReference>
<dbReference type="InterPro" id="IPR054115">
    <property type="entry name" value="CorC_N"/>
</dbReference>
<evidence type="ECO:0000256" key="6">
    <source>
        <dbReference type="ARBA" id="ARBA00023285"/>
    </source>
</evidence>
<dbReference type="Gene3D" id="3.30.465.10">
    <property type="match status" value="1"/>
</dbReference>
<reference evidence="11 12" key="1">
    <citation type="journal article" date="2011" name="J. Bacteriol.">
        <title>Genome sequence of Taylorella equigenitalis MCE9, the causative agent of contagious equine metritis.</title>
        <authorList>
            <person name="Hebert L."/>
            <person name="Moumen B."/>
            <person name="Duquesne F."/>
            <person name="Breuil M.F."/>
            <person name="Laugier C."/>
            <person name="Batto J.M."/>
            <person name="Renault P."/>
            <person name="Petry S."/>
        </authorList>
    </citation>
    <scope>NUCLEOTIDE SEQUENCE [LARGE SCALE GENOMIC DNA]</scope>
    <source>
        <strain evidence="11 12">MCE9</strain>
    </source>
</reference>
<dbReference type="Pfam" id="PF03471">
    <property type="entry name" value="CorC_HlyC"/>
    <property type="match status" value="1"/>
</dbReference>
<dbReference type="Proteomes" id="UP000007472">
    <property type="component" value="Chromosome"/>
</dbReference>
<dbReference type="InterPro" id="IPR000644">
    <property type="entry name" value="CBS_dom"/>
</dbReference>
<dbReference type="Pfam" id="PF00571">
    <property type="entry name" value="CBS"/>
    <property type="match status" value="2"/>
</dbReference>
<evidence type="ECO:0000259" key="10">
    <source>
        <dbReference type="PROSITE" id="PS51371"/>
    </source>
</evidence>
<keyword evidence="5 9" id="KW-0129">CBS domain</keyword>
<evidence type="ECO:0000256" key="7">
    <source>
        <dbReference type="ARBA" id="ARBA00037273"/>
    </source>
</evidence>
<dbReference type="AlphaFoldDB" id="A0A654KFW8"/>
<keyword evidence="6" id="KW-0170">Cobalt</keyword>
<comment type="function">
    <text evidence="7">Plays a role in the transport of magnesium and cobalt ions.</text>
</comment>
<organism evidence="11 12">
    <name type="scientific">Taylorella equigenitalis (strain MCE9)</name>
    <dbReference type="NCBI Taxonomy" id="937774"/>
    <lineage>
        <taxon>Bacteria</taxon>
        <taxon>Pseudomonadati</taxon>
        <taxon>Pseudomonadota</taxon>
        <taxon>Betaproteobacteria</taxon>
        <taxon>Burkholderiales</taxon>
        <taxon>Alcaligenaceae</taxon>
        <taxon>Taylorella</taxon>
    </lineage>
</organism>
<dbReference type="SMART" id="SM00116">
    <property type="entry name" value="CBS"/>
    <property type="match status" value="2"/>
</dbReference>
<proteinExistence type="inferred from homology"/>
<evidence type="ECO:0000256" key="8">
    <source>
        <dbReference type="ARBA" id="ARBA00040729"/>
    </source>
</evidence>
<evidence type="ECO:0000256" key="1">
    <source>
        <dbReference type="ARBA" id="ARBA00006337"/>
    </source>
</evidence>
<feature type="domain" description="CBS" evidence="10">
    <location>
        <begin position="143"/>
        <end position="200"/>
    </location>
</feature>
<dbReference type="InterPro" id="IPR016169">
    <property type="entry name" value="FAD-bd_PCMH_sub2"/>
</dbReference>
<dbReference type="Pfam" id="PF21917">
    <property type="entry name" value="NMB0537_N"/>
    <property type="match status" value="1"/>
</dbReference>
<gene>
    <name evidence="11" type="ordered locus">TEQUI_0370</name>
</gene>
<dbReference type="SMART" id="SM01091">
    <property type="entry name" value="CorC_HlyC"/>
    <property type="match status" value="1"/>
</dbReference>
<dbReference type="InterPro" id="IPR046342">
    <property type="entry name" value="CBS_dom_sf"/>
</dbReference>
<dbReference type="Gene3D" id="3.10.580.10">
    <property type="entry name" value="CBS-domain"/>
    <property type="match status" value="1"/>
</dbReference>
<comment type="similarity">
    <text evidence="1">Belongs to the UPF0053 family.</text>
</comment>
<dbReference type="PANTHER" id="PTHR22777">
    <property type="entry name" value="HEMOLYSIN-RELATED"/>
    <property type="match status" value="1"/>
</dbReference>
<dbReference type="SUPFAM" id="SSF54631">
    <property type="entry name" value="CBS-domain pair"/>
    <property type="match status" value="1"/>
</dbReference>
<dbReference type="EMBL" id="CP002456">
    <property type="protein sequence ID" value="ADU91317.1"/>
    <property type="molecule type" value="Genomic_DNA"/>
</dbReference>
<dbReference type="KEGG" id="teq:TEQUI_0370"/>
<dbReference type="SUPFAM" id="SSF56176">
    <property type="entry name" value="FAD-binding/transporter-associated domain-like"/>
    <property type="match status" value="1"/>
</dbReference>
<evidence type="ECO:0000256" key="9">
    <source>
        <dbReference type="PROSITE-ProRule" id="PRU00703"/>
    </source>
</evidence>
<evidence type="ECO:0000256" key="4">
    <source>
        <dbReference type="ARBA" id="ARBA00022842"/>
    </source>
</evidence>
<name>A0A654KFW8_TAYEM</name>
<keyword evidence="3" id="KW-0677">Repeat</keyword>
<dbReference type="PROSITE" id="PS51371">
    <property type="entry name" value="CBS"/>
    <property type="match status" value="2"/>
</dbReference>
<keyword evidence="2" id="KW-0813">Transport</keyword>
<dbReference type="FunFam" id="3.10.580.10:FF:000002">
    <property type="entry name" value="Magnesium/cobalt efflux protein CorC"/>
    <property type="match status" value="1"/>
</dbReference>
<evidence type="ECO:0000313" key="11">
    <source>
        <dbReference type="EMBL" id="ADU91317.1"/>
    </source>
</evidence>
<dbReference type="InterPro" id="IPR005170">
    <property type="entry name" value="Transptr-assoc_dom"/>
</dbReference>
<sequence>MSTEPYPSRLRNQNQIHRSFGRRIIQKFKGLFSLQHEPEDREDIHEILNLANKRAIIDDHTLKMMIGSISFSEMMANDIMVSRSKMDVIDINRPLPDIVRYINETSHSRFPVFDGDRDNIIGILLAKDLLRYFNTKNQVIRGLIRPALFVPETILLGKLLQEFKSTRNHIAIVVDEYGSITGLVTMEDVLEQIVGDIEDEFDEEVEQTIFAETDHSWRVKGTSEIKHLNEILGCDLPDDNYETLGGLLASELDEIPKRNDIYQYKDLKFKVLKADEKQALWIHVRRVPILHESDSDVLENS</sequence>
<evidence type="ECO:0000256" key="5">
    <source>
        <dbReference type="ARBA" id="ARBA00023122"/>
    </source>
</evidence>
<dbReference type="PANTHER" id="PTHR22777:SF27">
    <property type="entry name" value="MAGNESIUM AND COBALT EFFLUX PROTEIN CORC"/>
    <property type="match status" value="1"/>
</dbReference>
<dbReference type="InterPro" id="IPR044751">
    <property type="entry name" value="Ion_transp-like_CBS"/>
</dbReference>
<accession>A0A654KFW8</accession>
<evidence type="ECO:0000256" key="3">
    <source>
        <dbReference type="ARBA" id="ARBA00022737"/>
    </source>
</evidence>
<dbReference type="GO" id="GO:0005886">
    <property type="term" value="C:plasma membrane"/>
    <property type="evidence" value="ECO:0007669"/>
    <property type="project" value="TreeGrafter"/>
</dbReference>
<dbReference type="InterPro" id="IPR036318">
    <property type="entry name" value="FAD-bd_PCMH-like_sf"/>
</dbReference>
<keyword evidence="4" id="KW-0460">Magnesium</keyword>
<feature type="domain" description="CBS" evidence="10">
    <location>
        <begin position="80"/>
        <end position="139"/>
    </location>
</feature>
<protein>
    <recommendedName>
        <fullName evidence="8">Magnesium and cobalt efflux protein CorC</fullName>
    </recommendedName>
</protein>
<evidence type="ECO:0000313" key="12">
    <source>
        <dbReference type="Proteomes" id="UP000007472"/>
    </source>
</evidence>
<dbReference type="CDD" id="cd04590">
    <property type="entry name" value="CBS_pair_CorC_HlyC_assoc"/>
    <property type="match status" value="1"/>
</dbReference>
<evidence type="ECO:0000256" key="2">
    <source>
        <dbReference type="ARBA" id="ARBA00022448"/>
    </source>
</evidence>